<dbReference type="MEROPS" id="C56.971"/>
<evidence type="ECO:0000256" key="2">
    <source>
        <dbReference type="ARBA" id="ARBA00022490"/>
    </source>
</evidence>
<dbReference type="eggNOG" id="KOG2764">
    <property type="taxonomic scope" value="Eukaryota"/>
</dbReference>
<dbReference type="GO" id="GO:0005634">
    <property type="term" value="C:nucleus"/>
    <property type="evidence" value="ECO:0000318"/>
    <property type="project" value="GO_Central"/>
</dbReference>
<dbReference type="Gene3D" id="3.40.50.880">
    <property type="match status" value="1"/>
</dbReference>
<sequence length="192" mass="20141">MAFDTKGSALVILAEGAEEMEAVITADVLRRGKVNTVVAGLTGPDPVVCSRQVQVKPDMGLEDALKKVPYDAVILPGGLTGAQNLAKSDQVGQILREQYEAGRIVAAICAGPTALLAHGVGGGKRVTSYPSFKDKMTGKYGYTYSEDRVVRDGNLITSRGPGTAFEFGIELVRAIRGDDGAADGLASQMLLK</sequence>
<gene>
    <name evidence="4" type="ORF">NEMVEDRAFT_v1g190290</name>
</gene>
<dbReference type="SUPFAM" id="SSF52317">
    <property type="entry name" value="Class I glutamine amidotransferase-like"/>
    <property type="match status" value="1"/>
</dbReference>
<dbReference type="HOGENOM" id="CLU_000445_44_2_1"/>
<dbReference type="InterPro" id="IPR002818">
    <property type="entry name" value="DJ-1/PfpI"/>
</dbReference>
<evidence type="ECO:0000256" key="1">
    <source>
        <dbReference type="ARBA" id="ARBA00004496"/>
    </source>
</evidence>
<dbReference type="Proteomes" id="UP000001593">
    <property type="component" value="Unassembled WGS sequence"/>
</dbReference>
<protein>
    <recommendedName>
        <fullName evidence="3">DJ-1/PfpI domain-containing protein</fullName>
    </recommendedName>
</protein>
<evidence type="ECO:0000259" key="3">
    <source>
        <dbReference type="Pfam" id="PF01965"/>
    </source>
</evidence>
<dbReference type="InterPro" id="IPR029062">
    <property type="entry name" value="Class_I_gatase-like"/>
</dbReference>
<dbReference type="Pfam" id="PF01965">
    <property type="entry name" value="DJ-1_PfpI"/>
    <property type="match status" value="1"/>
</dbReference>
<proteinExistence type="predicted"/>
<dbReference type="EMBL" id="DS469673">
    <property type="protein sequence ID" value="EDO36318.1"/>
    <property type="molecule type" value="Genomic_DNA"/>
</dbReference>
<dbReference type="GO" id="GO:1903189">
    <property type="term" value="P:glyoxal metabolic process"/>
    <property type="evidence" value="ECO:0000318"/>
    <property type="project" value="GO_Central"/>
</dbReference>
<dbReference type="GO" id="GO:0005739">
    <property type="term" value="C:mitochondrion"/>
    <property type="evidence" value="ECO:0000318"/>
    <property type="project" value="GO_Central"/>
</dbReference>
<reference evidence="4 5" key="1">
    <citation type="journal article" date="2007" name="Science">
        <title>Sea anemone genome reveals ancestral eumetazoan gene repertoire and genomic organization.</title>
        <authorList>
            <person name="Putnam N.H."/>
            <person name="Srivastava M."/>
            <person name="Hellsten U."/>
            <person name="Dirks B."/>
            <person name="Chapman J."/>
            <person name="Salamov A."/>
            <person name="Terry A."/>
            <person name="Shapiro H."/>
            <person name="Lindquist E."/>
            <person name="Kapitonov V.V."/>
            <person name="Jurka J."/>
            <person name="Genikhovich G."/>
            <person name="Grigoriev I.V."/>
            <person name="Lucas S.M."/>
            <person name="Steele R.E."/>
            <person name="Finnerty J.R."/>
            <person name="Technau U."/>
            <person name="Martindale M.Q."/>
            <person name="Rokhsar D.S."/>
        </authorList>
    </citation>
    <scope>NUCLEOTIDE SEQUENCE [LARGE SCALE GENOMIC DNA]</scope>
    <source>
        <strain evidence="5">CH2 X CH6</strain>
    </source>
</reference>
<dbReference type="InParanoid" id="A7SJ12"/>
<keyword evidence="5" id="KW-1185">Reference proteome</keyword>
<dbReference type="PANTHER" id="PTHR48094">
    <property type="entry name" value="PROTEIN/NUCLEIC ACID DEGLYCASE DJ-1-RELATED"/>
    <property type="match status" value="1"/>
</dbReference>
<accession>A7SJ12</accession>
<dbReference type="GO" id="GO:0046295">
    <property type="term" value="P:glycolate biosynthetic process"/>
    <property type="evidence" value="ECO:0000318"/>
    <property type="project" value="GO_Central"/>
</dbReference>
<organism evidence="4 5">
    <name type="scientific">Nematostella vectensis</name>
    <name type="common">Starlet sea anemone</name>
    <dbReference type="NCBI Taxonomy" id="45351"/>
    <lineage>
        <taxon>Eukaryota</taxon>
        <taxon>Metazoa</taxon>
        <taxon>Cnidaria</taxon>
        <taxon>Anthozoa</taxon>
        <taxon>Hexacorallia</taxon>
        <taxon>Actiniaria</taxon>
        <taxon>Edwardsiidae</taxon>
        <taxon>Nematostella</taxon>
    </lineage>
</organism>
<dbReference type="OMA" id="KATCYPG"/>
<evidence type="ECO:0000313" key="5">
    <source>
        <dbReference type="Proteomes" id="UP000001593"/>
    </source>
</evidence>
<dbReference type="STRING" id="45351.A7SJ12"/>
<dbReference type="PhylomeDB" id="A7SJ12"/>
<dbReference type="GO" id="GO:0023051">
    <property type="term" value="P:regulation of signaling"/>
    <property type="evidence" value="ECO:0007669"/>
    <property type="project" value="UniProtKB-ARBA"/>
</dbReference>
<dbReference type="FunFam" id="3.40.50.880:FF:000022">
    <property type="entry name" value="protein deglycase DJ-1"/>
    <property type="match status" value="1"/>
</dbReference>
<evidence type="ECO:0000313" key="4">
    <source>
        <dbReference type="EMBL" id="EDO36318.1"/>
    </source>
</evidence>
<dbReference type="AlphaFoldDB" id="A7SJ12"/>
<dbReference type="PANTHER" id="PTHR48094:SF12">
    <property type="entry name" value="PARKINSON DISEASE PROTEIN 7 HOMOLOG"/>
    <property type="match status" value="1"/>
</dbReference>
<dbReference type="GO" id="GO:0006979">
    <property type="term" value="P:response to oxidative stress"/>
    <property type="evidence" value="ECO:0000318"/>
    <property type="project" value="GO_Central"/>
</dbReference>
<dbReference type="GO" id="GO:0005737">
    <property type="term" value="C:cytoplasm"/>
    <property type="evidence" value="ECO:0000318"/>
    <property type="project" value="GO_Central"/>
</dbReference>
<dbReference type="NCBIfam" id="TIGR01383">
    <property type="entry name" value="not_thiJ"/>
    <property type="match status" value="1"/>
</dbReference>
<dbReference type="InterPro" id="IPR006287">
    <property type="entry name" value="DJ-1"/>
</dbReference>
<feature type="domain" description="DJ-1/PfpI" evidence="3">
    <location>
        <begin position="8"/>
        <end position="173"/>
    </location>
</feature>
<dbReference type="InterPro" id="IPR050325">
    <property type="entry name" value="Prot/Nucl_acid_deglycase"/>
</dbReference>
<name>A7SJ12_NEMVE</name>
<keyword evidence="2" id="KW-0963">Cytoplasm</keyword>
<comment type="subcellular location">
    <subcellularLocation>
        <location evidence="1">Cytoplasm</location>
    </subcellularLocation>
</comment>
<dbReference type="GO" id="GO:0010646">
    <property type="term" value="P:regulation of cell communication"/>
    <property type="evidence" value="ECO:0007669"/>
    <property type="project" value="UniProtKB-ARBA"/>
</dbReference>
<dbReference type="CDD" id="cd03135">
    <property type="entry name" value="GATase1_DJ-1"/>
    <property type="match status" value="1"/>
</dbReference>
<dbReference type="FunCoup" id="A7SJ12">
    <property type="interactions" value="611"/>
</dbReference>